<feature type="transmembrane region" description="Helical" evidence="1">
    <location>
        <begin position="323"/>
        <end position="341"/>
    </location>
</feature>
<evidence type="ECO:0000256" key="1">
    <source>
        <dbReference type="SAM" id="Phobius"/>
    </source>
</evidence>
<feature type="transmembrane region" description="Helical" evidence="1">
    <location>
        <begin position="217"/>
        <end position="234"/>
    </location>
</feature>
<keyword evidence="1" id="KW-0472">Membrane</keyword>
<keyword evidence="1" id="KW-0812">Transmembrane</keyword>
<comment type="caution">
    <text evidence="2">The sequence shown here is derived from an EMBL/GenBank/DDBJ whole genome shotgun (WGS) entry which is preliminary data.</text>
</comment>
<feature type="transmembrane region" description="Helical" evidence="1">
    <location>
        <begin position="12"/>
        <end position="29"/>
    </location>
</feature>
<keyword evidence="1" id="KW-1133">Transmembrane helix</keyword>
<accession>A0A412L2G5</accession>
<sequence length="399" mass="45516">MKIKLGSFREKITYLLFGGCLFCASMYMFESYSGMVSSILLLTLSILIYLFNIKPLAKSQILNCLIILSFIMFSMVVNWSFASIDIRTVVIVISSYLVIQSFSYEDFLKKYTDCIMVIALFSIAVYFLYKVAPGAFGAFPRHLWRNHSVLFVNLWLSVVPVGMQDYFRNFGIFYEPGIFQFYLNIALLIELFSNKKINVFRVLVLTVAVITTLSTNGYISIVLVFFAYGLFVILGSENRDKIYRKIGFLVLLSVIAIIFVVLIDKGIIGSRVFMKFSSTKTSGSYYDRTNAISYALSKIFQNPVLGVAARGIEDSYNATFTPLNWMMLYGIVIEGYALVGYSKMFSRLTSNRWLKIFVVAAAFSTILTQDLSFEWIVWCFIFCGIKNGVSKYNEKSELY</sequence>
<keyword evidence="2" id="KW-0436">Ligase</keyword>
<dbReference type="EMBL" id="QRVV01000012">
    <property type="protein sequence ID" value="RGS74972.1"/>
    <property type="molecule type" value="Genomic_DNA"/>
</dbReference>
<feature type="transmembrane region" description="Helical" evidence="1">
    <location>
        <begin position="86"/>
        <end position="104"/>
    </location>
</feature>
<protein>
    <submittedName>
        <fullName evidence="2">O-antigen ligase domain-containing protein</fullName>
    </submittedName>
</protein>
<feature type="transmembrane region" description="Helical" evidence="1">
    <location>
        <begin position="111"/>
        <end position="129"/>
    </location>
</feature>
<feature type="transmembrane region" description="Helical" evidence="1">
    <location>
        <begin position="246"/>
        <end position="268"/>
    </location>
</feature>
<dbReference type="AlphaFoldDB" id="A0A412L2G5"/>
<gene>
    <name evidence="2" type="ORF">DWX77_06080</name>
</gene>
<evidence type="ECO:0000313" key="3">
    <source>
        <dbReference type="Proteomes" id="UP000284242"/>
    </source>
</evidence>
<reference evidence="2 3" key="1">
    <citation type="submission" date="2018-08" db="EMBL/GenBank/DDBJ databases">
        <title>A genome reference for cultivated species of the human gut microbiota.</title>
        <authorList>
            <person name="Zou Y."/>
            <person name="Xue W."/>
            <person name="Luo G."/>
        </authorList>
    </citation>
    <scope>NUCLEOTIDE SEQUENCE [LARGE SCALE GENOMIC DNA]</scope>
    <source>
        <strain evidence="2 3">AF21-24</strain>
    </source>
</reference>
<evidence type="ECO:0000313" key="2">
    <source>
        <dbReference type="EMBL" id="RGS74972.1"/>
    </source>
</evidence>
<organism evidence="2 3">
    <name type="scientific">Blautia obeum</name>
    <dbReference type="NCBI Taxonomy" id="40520"/>
    <lineage>
        <taxon>Bacteria</taxon>
        <taxon>Bacillati</taxon>
        <taxon>Bacillota</taxon>
        <taxon>Clostridia</taxon>
        <taxon>Lachnospirales</taxon>
        <taxon>Lachnospiraceae</taxon>
        <taxon>Blautia</taxon>
    </lineage>
</organism>
<proteinExistence type="predicted"/>
<name>A0A412L2G5_9FIRM</name>
<feature type="transmembrane region" description="Helical" evidence="1">
    <location>
        <begin position="179"/>
        <end position="197"/>
    </location>
</feature>
<dbReference type="GO" id="GO:0016874">
    <property type="term" value="F:ligase activity"/>
    <property type="evidence" value="ECO:0007669"/>
    <property type="project" value="UniProtKB-KW"/>
</dbReference>
<dbReference type="Proteomes" id="UP000284242">
    <property type="component" value="Unassembled WGS sequence"/>
</dbReference>
<feature type="transmembrane region" description="Helical" evidence="1">
    <location>
        <begin position="35"/>
        <end position="53"/>
    </location>
</feature>
<feature type="transmembrane region" description="Helical" evidence="1">
    <location>
        <begin position="60"/>
        <end position="80"/>
    </location>
</feature>